<feature type="transmembrane region" description="Helical" evidence="1">
    <location>
        <begin position="15"/>
        <end position="33"/>
    </location>
</feature>
<dbReference type="EMBL" id="MAYF01000036">
    <property type="protein sequence ID" value="OCA79951.1"/>
    <property type="molecule type" value="Genomic_DNA"/>
</dbReference>
<gene>
    <name evidence="2" type="ORF">BBH99_17150</name>
</gene>
<accession>A0ABX2X935</accession>
<evidence type="ECO:0000313" key="2">
    <source>
        <dbReference type="EMBL" id="OCA79951.1"/>
    </source>
</evidence>
<comment type="caution">
    <text evidence="2">The sequence shown here is derived from an EMBL/GenBank/DDBJ whole genome shotgun (WGS) entry which is preliminary data.</text>
</comment>
<name>A0ABX2X935_9FLAO</name>
<reference evidence="2 3" key="1">
    <citation type="submission" date="2016-07" db="EMBL/GenBank/DDBJ databases">
        <authorList>
            <person name="Jeong J.-J."/>
            <person name="Kim D.W."/>
            <person name="Sang M.K."/>
            <person name="Choi I.-G."/>
            <person name="Kim K.D."/>
        </authorList>
    </citation>
    <scope>NUCLEOTIDE SEQUENCE [LARGE SCALE GENOMIC DNA]</scope>
    <source>
        <strain evidence="2 3">C-26</strain>
    </source>
</reference>
<keyword evidence="1" id="KW-0472">Membrane</keyword>
<evidence type="ECO:0000256" key="1">
    <source>
        <dbReference type="SAM" id="Phobius"/>
    </source>
</evidence>
<sequence length="61" mass="7373">MEEGSWRLEVLFDGIILDVVFNFLMFLYWFFIFDERNLSVYEILPSSEIEDSTQSMTKDHE</sequence>
<keyword evidence="1" id="KW-0812">Transmembrane</keyword>
<keyword evidence="3" id="KW-1185">Reference proteome</keyword>
<proteinExistence type="predicted"/>
<organism evidence="2 3">
    <name type="scientific">Chryseobacterium contaminans</name>
    <dbReference type="NCBI Taxonomy" id="1423959"/>
    <lineage>
        <taxon>Bacteria</taxon>
        <taxon>Pseudomonadati</taxon>
        <taxon>Bacteroidota</taxon>
        <taxon>Flavobacteriia</taxon>
        <taxon>Flavobacteriales</taxon>
        <taxon>Weeksellaceae</taxon>
        <taxon>Chryseobacterium group</taxon>
        <taxon>Chryseobacterium</taxon>
    </lineage>
</organism>
<keyword evidence="1" id="KW-1133">Transmembrane helix</keyword>
<evidence type="ECO:0000313" key="3">
    <source>
        <dbReference type="Proteomes" id="UP000093508"/>
    </source>
</evidence>
<protein>
    <submittedName>
        <fullName evidence="2">Uncharacterized protein</fullName>
    </submittedName>
</protein>
<dbReference type="Proteomes" id="UP000093508">
    <property type="component" value="Unassembled WGS sequence"/>
</dbReference>